<proteinExistence type="predicted"/>
<dbReference type="Proteomes" id="UP000758603">
    <property type="component" value="Unassembled WGS sequence"/>
</dbReference>
<sequence length="129" mass="13771">MSFMSAILRSLSFSFTRLALLQYATGISVLLAVGKNAEPILLPFIRALGDGSDVLPVLLIGQRGGKLSSGFQGPENTRGFDYFPRDHILHSADLFIFNAGYGGAGHVIGDGGPIAMVGHSWGRQKSLHE</sequence>
<name>A0A9P8UA75_9PEZI</name>
<evidence type="ECO:0000313" key="2">
    <source>
        <dbReference type="Proteomes" id="UP000758603"/>
    </source>
</evidence>
<gene>
    <name evidence="1" type="ORF">BKA67DRAFT_540519</name>
</gene>
<reference evidence="1" key="1">
    <citation type="journal article" date="2021" name="Nat. Commun.">
        <title>Genetic determinants of endophytism in the Arabidopsis root mycobiome.</title>
        <authorList>
            <person name="Mesny F."/>
            <person name="Miyauchi S."/>
            <person name="Thiergart T."/>
            <person name="Pickel B."/>
            <person name="Atanasova L."/>
            <person name="Karlsson M."/>
            <person name="Huettel B."/>
            <person name="Barry K.W."/>
            <person name="Haridas S."/>
            <person name="Chen C."/>
            <person name="Bauer D."/>
            <person name="Andreopoulos W."/>
            <person name="Pangilinan J."/>
            <person name="LaButti K."/>
            <person name="Riley R."/>
            <person name="Lipzen A."/>
            <person name="Clum A."/>
            <person name="Drula E."/>
            <person name="Henrissat B."/>
            <person name="Kohler A."/>
            <person name="Grigoriev I.V."/>
            <person name="Martin F.M."/>
            <person name="Hacquard S."/>
        </authorList>
    </citation>
    <scope>NUCLEOTIDE SEQUENCE</scope>
    <source>
        <strain evidence="1">MPI-SDFR-AT-0073</strain>
    </source>
</reference>
<keyword evidence="2" id="KW-1185">Reference proteome</keyword>
<dbReference type="GeneID" id="70129680"/>
<organism evidence="1 2">
    <name type="scientific">Truncatella angustata</name>
    <dbReference type="NCBI Taxonomy" id="152316"/>
    <lineage>
        <taxon>Eukaryota</taxon>
        <taxon>Fungi</taxon>
        <taxon>Dikarya</taxon>
        <taxon>Ascomycota</taxon>
        <taxon>Pezizomycotina</taxon>
        <taxon>Sordariomycetes</taxon>
        <taxon>Xylariomycetidae</taxon>
        <taxon>Amphisphaeriales</taxon>
        <taxon>Sporocadaceae</taxon>
        <taxon>Truncatella</taxon>
    </lineage>
</organism>
<dbReference type="AlphaFoldDB" id="A0A9P8UA75"/>
<dbReference type="SUPFAM" id="SSF53756">
    <property type="entry name" value="UDP-Glycosyltransferase/glycogen phosphorylase"/>
    <property type="match status" value="1"/>
</dbReference>
<accession>A0A9P8UA75</accession>
<dbReference type="EMBL" id="JAGPXC010000009">
    <property type="protein sequence ID" value="KAH6647059.1"/>
    <property type="molecule type" value="Genomic_DNA"/>
</dbReference>
<protein>
    <submittedName>
        <fullName evidence="1">Uncharacterized protein</fullName>
    </submittedName>
</protein>
<evidence type="ECO:0000313" key="1">
    <source>
        <dbReference type="EMBL" id="KAH6647059.1"/>
    </source>
</evidence>
<comment type="caution">
    <text evidence="1">The sequence shown here is derived from an EMBL/GenBank/DDBJ whole genome shotgun (WGS) entry which is preliminary data.</text>
</comment>
<dbReference type="RefSeq" id="XP_045953573.1">
    <property type="nucleotide sequence ID" value="XM_046100788.1"/>
</dbReference>